<dbReference type="PATRIC" id="fig|54915.3.peg.1715"/>
<evidence type="ECO:0000313" key="2">
    <source>
        <dbReference type="Proteomes" id="UP000036834"/>
    </source>
</evidence>
<organism evidence="1 2">
    <name type="scientific">Brevibacillus reuszeri</name>
    <dbReference type="NCBI Taxonomy" id="54915"/>
    <lineage>
        <taxon>Bacteria</taxon>
        <taxon>Bacillati</taxon>
        <taxon>Bacillota</taxon>
        <taxon>Bacilli</taxon>
        <taxon>Bacillales</taxon>
        <taxon>Paenibacillaceae</taxon>
        <taxon>Brevibacillus</taxon>
    </lineage>
</organism>
<evidence type="ECO:0000313" key="1">
    <source>
        <dbReference type="EMBL" id="KNB72863.1"/>
    </source>
</evidence>
<dbReference type="Proteomes" id="UP000036834">
    <property type="component" value="Unassembled WGS sequence"/>
</dbReference>
<dbReference type="EMBL" id="LGIQ01000007">
    <property type="protein sequence ID" value="KNB72863.1"/>
    <property type="molecule type" value="Genomic_DNA"/>
</dbReference>
<dbReference type="AlphaFoldDB" id="A0A0K9YW16"/>
<protein>
    <submittedName>
        <fullName evidence="1">Uncharacterized protein</fullName>
    </submittedName>
</protein>
<name>A0A0K9YW16_9BACL</name>
<proteinExistence type="predicted"/>
<dbReference type="RefSeq" id="WP_049738909.1">
    <property type="nucleotide sequence ID" value="NZ_BJON01000015.1"/>
</dbReference>
<accession>A0A0K9YW16</accession>
<reference evidence="2" key="1">
    <citation type="submission" date="2015-07" db="EMBL/GenBank/DDBJ databases">
        <title>Genome sequencing project for genomic taxonomy and phylogenomics of Bacillus-like bacteria.</title>
        <authorList>
            <person name="Liu B."/>
            <person name="Wang J."/>
            <person name="Zhu Y."/>
            <person name="Liu G."/>
            <person name="Chen Q."/>
            <person name="Chen Z."/>
            <person name="Lan J."/>
            <person name="Che J."/>
            <person name="Ge C."/>
            <person name="Shi H."/>
            <person name="Pan Z."/>
            <person name="Liu X."/>
        </authorList>
    </citation>
    <scope>NUCLEOTIDE SEQUENCE [LARGE SCALE GENOMIC DNA]</scope>
    <source>
        <strain evidence="2">DSM 9887</strain>
    </source>
</reference>
<dbReference type="OrthoDB" id="2882689at2"/>
<sequence length="123" mass="14303">MKLSYQIKEAVLDNGIKCLRIELPAGFESLSDLLSSDISTSSAHWYLDIIDKVISGLSNFEQWRGNACRLEIYSDTTHVINYLFENLEDNHLYSFKCSISTMFLKKLIQEWVKELEIFESKNK</sequence>
<comment type="caution">
    <text evidence="1">The sequence shown here is derived from an EMBL/GenBank/DDBJ whole genome shotgun (WGS) entry which is preliminary data.</text>
</comment>
<gene>
    <name evidence="1" type="ORF">ADS79_13590</name>
</gene>